<evidence type="ECO:0000313" key="1">
    <source>
        <dbReference type="EMBL" id="CAL1390366.1"/>
    </source>
</evidence>
<proteinExistence type="predicted"/>
<protein>
    <recommendedName>
        <fullName evidence="3">Secreted protein</fullName>
    </recommendedName>
</protein>
<gene>
    <name evidence="1" type="ORF">LTRI10_LOCUS31158</name>
</gene>
<keyword evidence="2" id="KW-1185">Reference proteome</keyword>
<organism evidence="1 2">
    <name type="scientific">Linum trigynum</name>
    <dbReference type="NCBI Taxonomy" id="586398"/>
    <lineage>
        <taxon>Eukaryota</taxon>
        <taxon>Viridiplantae</taxon>
        <taxon>Streptophyta</taxon>
        <taxon>Embryophyta</taxon>
        <taxon>Tracheophyta</taxon>
        <taxon>Spermatophyta</taxon>
        <taxon>Magnoliopsida</taxon>
        <taxon>eudicotyledons</taxon>
        <taxon>Gunneridae</taxon>
        <taxon>Pentapetalae</taxon>
        <taxon>rosids</taxon>
        <taxon>fabids</taxon>
        <taxon>Malpighiales</taxon>
        <taxon>Linaceae</taxon>
        <taxon>Linum</taxon>
    </lineage>
</organism>
<dbReference type="Proteomes" id="UP001497516">
    <property type="component" value="Chromosome 5"/>
</dbReference>
<dbReference type="EMBL" id="OZ034818">
    <property type="protein sequence ID" value="CAL1390366.1"/>
    <property type="molecule type" value="Genomic_DNA"/>
</dbReference>
<evidence type="ECO:0008006" key="3">
    <source>
        <dbReference type="Google" id="ProtNLM"/>
    </source>
</evidence>
<dbReference type="AlphaFoldDB" id="A0AAV2EWD4"/>
<evidence type="ECO:0000313" key="2">
    <source>
        <dbReference type="Proteomes" id="UP001497516"/>
    </source>
</evidence>
<reference evidence="1 2" key="1">
    <citation type="submission" date="2024-04" db="EMBL/GenBank/DDBJ databases">
        <authorList>
            <person name="Fracassetti M."/>
        </authorList>
    </citation>
    <scope>NUCLEOTIDE SEQUENCE [LARGE SCALE GENOMIC DNA]</scope>
</reference>
<accession>A0AAV2EWD4</accession>
<name>A0AAV2EWD4_9ROSI</name>
<sequence length="105" mass="11049">MVCTLRCCSSSTDDNAATPPPLSLVLCSASRRSTEGDACSTDHLLMNAVGGAGLDARCSATRCSLDVARCSLAAARCSLAVAFPLCQRSKEWNPRRPILELSKGM</sequence>